<dbReference type="Pfam" id="PF08154">
    <property type="entry name" value="NLE"/>
    <property type="match status" value="1"/>
</dbReference>
<proteinExistence type="predicted"/>
<name>A0ABQ7T231_PHRPL</name>
<evidence type="ECO:0000256" key="3">
    <source>
        <dbReference type="ARBA" id="ARBA00022737"/>
    </source>
</evidence>
<comment type="caution">
    <text evidence="5">The sequence shown here is derived from an EMBL/GenBank/DDBJ whole genome shotgun (WGS) entry which is preliminary data.</text>
</comment>
<protein>
    <recommendedName>
        <fullName evidence="4">NLE domain-containing protein</fullName>
    </recommendedName>
</protein>
<evidence type="ECO:0000313" key="5">
    <source>
        <dbReference type="EMBL" id="KAH0623724.1"/>
    </source>
</evidence>
<reference evidence="5 6" key="1">
    <citation type="journal article" date="2022" name="Gigascience">
        <title>A chromosome-level genome assembly and annotation of the desert horned lizard, Phrynosoma platyrhinos, provides insight into chromosomal rearrangements among reptiles.</title>
        <authorList>
            <person name="Koochekian N."/>
            <person name="Ascanio A."/>
            <person name="Farleigh K."/>
            <person name="Card D.C."/>
            <person name="Schield D.R."/>
            <person name="Castoe T.A."/>
            <person name="Jezkova T."/>
        </authorList>
    </citation>
    <scope>NUCLEOTIDE SEQUENCE [LARGE SCALE GENOMIC DNA]</scope>
    <source>
        <strain evidence="5">NK-2021</strain>
    </source>
</reference>
<keyword evidence="3" id="KW-0677">Repeat</keyword>
<organism evidence="5 6">
    <name type="scientific">Phrynosoma platyrhinos</name>
    <name type="common">Desert horned lizard</name>
    <dbReference type="NCBI Taxonomy" id="52577"/>
    <lineage>
        <taxon>Eukaryota</taxon>
        <taxon>Metazoa</taxon>
        <taxon>Chordata</taxon>
        <taxon>Craniata</taxon>
        <taxon>Vertebrata</taxon>
        <taxon>Euteleostomi</taxon>
        <taxon>Lepidosauria</taxon>
        <taxon>Squamata</taxon>
        <taxon>Bifurcata</taxon>
        <taxon>Unidentata</taxon>
        <taxon>Episquamata</taxon>
        <taxon>Toxicofera</taxon>
        <taxon>Iguania</taxon>
        <taxon>Phrynosomatidae</taxon>
        <taxon>Phrynosomatinae</taxon>
        <taxon>Phrynosoma</taxon>
    </lineage>
</organism>
<dbReference type="InterPro" id="IPR012972">
    <property type="entry name" value="NLE"/>
</dbReference>
<gene>
    <name evidence="5" type="ORF">JD844_006809</name>
</gene>
<evidence type="ECO:0000256" key="2">
    <source>
        <dbReference type="ARBA" id="ARBA00022574"/>
    </source>
</evidence>
<keyword evidence="2" id="KW-0853">WD repeat</keyword>
<evidence type="ECO:0000313" key="6">
    <source>
        <dbReference type="Proteomes" id="UP000826234"/>
    </source>
</evidence>
<sequence>MVQLQVRFFTDNPKYIVDDVPFSVPAASEVADVSNIIKKLLETKNDGHKYVEFDFLIKVQFLRMPLVKYMETENLPTEDVVEIEYVEKYTAPQPEECMLNDD</sequence>
<dbReference type="EMBL" id="JAIPUX010001880">
    <property type="protein sequence ID" value="KAH0623724.1"/>
    <property type="molecule type" value="Genomic_DNA"/>
</dbReference>
<accession>A0ABQ7T231</accession>
<evidence type="ECO:0000259" key="4">
    <source>
        <dbReference type="Pfam" id="PF08154"/>
    </source>
</evidence>
<dbReference type="Proteomes" id="UP000826234">
    <property type="component" value="Unassembled WGS sequence"/>
</dbReference>
<keyword evidence="6" id="KW-1185">Reference proteome</keyword>
<feature type="domain" description="NLE" evidence="4">
    <location>
        <begin position="4"/>
        <end position="70"/>
    </location>
</feature>
<comment type="subcellular location">
    <subcellularLocation>
        <location evidence="1">Nucleus</location>
    </subcellularLocation>
</comment>
<evidence type="ECO:0000256" key="1">
    <source>
        <dbReference type="ARBA" id="ARBA00004123"/>
    </source>
</evidence>